<keyword evidence="3" id="KW-1185">Reference proteome</keyword>
<dbReference type="GO" id="GO:0034220">
    <property type="term" value="P:monoatomic ion transmembrane transport"/>
    <property type="evidence" value="ECO:0007669"/>
    <property type="project" value="UniProtKB-KW"/>
</dbReference>
<keyword evidence="2" id="KW-0406">Ion transport</keyword>
<name>A0A1H4C0P8_9FIRM</name>
<sequence length="74" mass="8483">MRRRIFTIIHRGAGDDYLSRLYDIFIMIVAFLSIVPMMFKAMTPVLSLIDTVTVYILFAIMCSDGLLLIIPLEN</sequence>
<evidence type="ECO:0000313" key="3">
    <source>
        <dbReference type="Proteomes" id="UP000199394"/>
    </source>
</evidence>
<accession>A0A1H4C0P8</accession>
<dbReference type="STRING" id="81409.SAMN04515656_11326"/>
<protein>
    <submittedName>
        <fullName evidence="2">Voltage-gated potassium channel</fullName>
    </submittedName>
</protein>
<keyword evidence="2" id="KW-0407">Ion channel</keyword>
<proteinExistence type="predicted"/>
<keyword evidence="1" id="KW-1133">Transmembrane helix</keyword>
<organism evidence="2 3">
    <name type="scientific">Eubacterium aggregans</name>
    <dbReference type="NCBI Taxonomy" id="81409"/>
    <lineage>
        <taxon>Bacteria</taxon>
        <taxon>Bacillati</taxon>
        <taxon>Bacillota</taxon>
        <taxon>Clostridia</taxon>
        <taxon>Eubacteriales</taxon>
        <taxon>Eubacteriaceae</taxon>
        <taxon>Eubacterium</taxon>
    </lineage>
</organism>
<reference evidence="2 3" key="1">
    <citation type="submission" date="2016-10" db="EMBL/GenBank/DDBJ databases">
        <authorList>
            <person name="de Groot N.N."/>
        </authorList>
    </citation>
    <scope>NUCLEOTIDE SEQUENCE [LARGE SCALE GENOMIC DNA]</scope>
    <source>
        <strain evidence="2 3">SR12</strain>
    </source>
</reference>
<feature type="transmembrane region" description="Helical" evidence="1">
    <location>
        <begin position="21"/>
        <end position="39"/>
    </location>
</feature>
<gene>
    <name evidence="2" type="ORF">SAMN04515656_11326</name>
</gene>
<keyword evidence="2" id="KW-0813">Transport</keyword>
<feature type="transmembrane region" description="Helical" evidence="1">
    <location>
        <begin position="45"/>
        <end position="70"/>
    </location>
</feature>
<evidence type="ECO:0000256" key="1">
    <source>
        <dbReference type="SAM" id="Phobius"/>
    </source>
</evidence>
<keyword evidence="1" id="KW-0812">Transmembrane</keyword>
<dbReference type="Proteomes" id="UP000199394">
    <property type="component" value="Unassembled WGS sequence"/>
</dbReference>
<dbReference type="AlphaFoldDB" id="A0A1H4C0P8"/>
<evidence type="ECO:0000313" key="2">
    <source>
        <dbReference type="EMBL" id="SEA53897.1"/>
    </source>
</evidence>
<dbReference type="EMBL" id="FNRK01000013">
    <property type="protein sequence ID" value="SEA53897.1"/>
    <property type="molecule type" value="Genomic_DNA"/>
</dbReference>
<keyword evidence="1" id="KW-0472">Membrane</keyword>